<keyword evidence="3 4" id="KW-0408">Iron</keyword>
<dbReference type="Gene3D" id="1.10.760.10">
    <property type="entry name" value="Cytochrome c-like domain"/>
    <property type="match status" value="1"/>
</dbReference>
<protein>
    <submittedName>
        <fullName evidence="7">Cytochrome c</fullName>
    </submittedName>
</protein>
<dbReference type="Proteomes" id="UP001385499">
    <property type="component" value="Unassembled WGS sequence"/>
</dbReference>
<proteinExistence type="predicted"/>
<dbReference type="EMBL" id="JBAKIA010000011">
    <property type="protein sequence ID" value="MEJ8475505.1"/>
    <property type="molecule type" value="Genomic_DNA"/>
</dbReference>
<dbReference type="SUPFAM" id="SSF46626">
    <property type="entry name" value="Cytochrome c"/>
    <property type="match status" value="1"/>
</dbReference>
<keyword evidence="8" id="KW-1185">Reference proteome</keyword>
<comment type="caution">
    <text evidence="7">The sequence shown here is derived from an EMBL/GenBank/DDBJ whole genome shotgun (WGS) entry which is preliminary data.</text>
</comment>
<feature type="domain" description="Cytochrome c" evidence="6">
    <location>
        <begin position="37"/>
        <end position="118"/>
    </location>
</feature>
<gene>
    <name evidence="7" type="ORF">V6575_15520</name>
</gene>
<evidence type="ECO:0000256" key="4">
    <source>
        <dbReference type="PROSITE-ProRule" id="PRU00433"/>
    </source>
</evidence>
<dbReference type="InterPro" id="IPR009056">
    <property type="entry name" value="Cyt_c-like_dom"/>
</dbReference>
<accession>A0ABU8TMV7</accession>
<keyword evidence="1 4" id="KW-0349">Heme</keyword>
<evidence type="ECO:0000256" key="2">
    <source>
        <dbReference type="ARBA" id="ARBA00022723"/>
    </source>
</evidence>
<dbReference type="InterPro" id="IPR036909">
    <property type="entry name" value="Cyt_c-like_dom_sf"/>
</dbReference>
<evidence type="ECO:0000313" key="7">
    <source>
        <dbReference type="EMBL" id="MEJ8475505.1"/>
    </source>
</evidence>
<dbReference type="PROSITE" id="PS51007">
    <property type="entry name" value="CYTC"/>
    <property type="match status" value="1"/>
</dbReference>
<dbReference type="RefSeq" id="WP_340275617.1">
    <property type="nucleotide sequence ID" value="NZ_JBAKIA010000011.1"/>
</dbReference>
<evidence type="ECO:0000259" key="6">
    <source>
        <dbReference type="PROSITE" id="PS51007"/>
    </source>
</evidence>
<sequence length="120" mass="12687">MATMKRDFWALVTGGSAVLIFSATAGMATETYPDDPASIASGLELAEIHCAVCHAVGRSDKSAQSGAPAFRDLSKRYPLSSLEESLAEGIVTAHDGMPEFAFESEDINAFLGYLTSIQVP</sequence>
<keyword evidence="5" id="KW-0732">Signal</keyword>
<evidence type="ECO:0000256" key="1">
    <source>
        <dbReference type="ARBA" id="ARBA00022617"/>
    </source>
</evidence>
<reference evidence="7 8" key="1">
    <citation type="submission" date="2024-02" db="EMBL/GenBank/DDBJ databases">
        <title>Roseibium algae sp. nov., isolated from marine alga (Grateloupia sp.), showing potential in myo-inositol conversion.</title>
        <authorList>
            <person name="Wang Y."/>
        </authorList>
    </citation>
    <scope>NUCLEOTIDE SEQUENCE [LARGE SCALE GENOMIC DNA]</scope>
    <source>
        <strain evidence="7 8">H3510</strain>
    </source>
</reference>
<evidence type="ECO:0000256" key="5">
    <source>
        <dbReference type="SAM" id="SignalP"/>
    </source>
</evidence>
<feature type="signal peptide" evidence="5">
    <location>
        <begin position="1"/>
        <end position="25"/>
    </location>
</feature>
<evidence type="ECO:0000256" key="3">
    <source>
        <dbReference type="ARBA" id="ARBA00023004"/>
    </source>
</evidence>
<keyword evidence="2 4" id="KW-0479">Metal-binding</keyword>
<name>A0ABU8TMV7_9HYPH</name>
<evidence type="ECO:0000313" key="8">
    <source>
        <dbReference type="Proteomes" id="UP001385499"/>
    </source>
</evidence>
<feature type="chain" id="PRO_5045058679" evidence="5">
    <location>
        <begin position="26"/>
        <end position="120"/>
    </location>
</feature>
<organism evidence="7 8">
    <name type="scientific">Roseibium algae</name>
    <dbReference type="NCBI Taxonomy" id="3123038"/>
    <lineage>
        <taxon>Bacteria</taxon>
        <taxon>Pseudomonadati</taxon>
        <taxon>Pseudomonadota</taxon>
        <taxon>Alphaproteobacteria</taxon>
        <taxon>Hyphomicrobiales</taxon>
        <taxon>Stappiaceae</taxon>
        <taxon>Roseibium</taxon>
    </lineage>
</organism>